<accession>A0AA44ULZ6</accession>
<evidence type="ECO:0000259" key="1">
    <source>
        <dbReference type="Pfam" id="PF04480"/>
    </source>
</evidence>
<feature type="domain" description="DUF559" evidence="1">
    <location>
        <begin position="211"/>
        <end position="306"/>
    </location>
</feature>
<dbReference type="InterPro" id="IPR011335">
    <property type="entry name" value="Restrct_endonuc-II-like"/>
</dbReference>
<dbReference type="RefSeq" id="WP_157818230.1">
    <property type="nucleotide sequence ID" value="NZ_JBICSI010000002.1"/>
</dbReference>
<dbReference type="Pfam" id="PF04480">
    <property type="entry name" value="DUF559"/>
    <property type="match status" value="1"/>
</dbReference>
<evidence type="ECO:0000313" key="3">
    <source>
        <dbReference type="EMBL" id="PKB29509.1"/>
    </source>
</evidence>
<dbReference type="Pfam" id="PF13338">
    <property type="entry name" value="AbiEi_4"/>
    <property type="match status" value="1"/>
</dbReference>
<dbReference type="InterPro" id="IPR007569">
    <property type="entry name" value="DUF559"/>
</dbReference>
<reference evidence="3 4" key="1">
    <citation type="submission" date="2017-11" db="EMBL/GenBank/DDBJ databases">
        <title>Sequencing the genomes of 1000 actinobacteria strains.</title>
        <authorList>
            <person name="Klenk H.-P."/>
        </authorList>
    </citation>
    <scope>NUCLEOTIDE SEQUENCE [LARGE SCALE GENOMIC DNA]</scope>
    <source>
        <strain evidence="3 4">DSM 44104</strain>
    </source>
</reference>
<dbReference type="GO" id="GO:0004519">
    <property type="term" value="F:endonuclease activity"/>
    <property type="evidence" value="ECO:0007669"/>
    <property type="project" value="UniProtKB-KW"/>
</dbReference>
<feature type="domain" description="AbiEi antitoxin N-terminal" evidence="2">
    <location>
        <begin position="28"/>
        <end position="73"/>
    </location>
</feature>
<keyword evidence="3" id="KW-0540">Nuclease</keyword>
<comment type="caution">
    <text evidence="3">The sequence shown here is derived from an EMBL/GenBank/DDBJ whole genome shotgun (WGS) entry which is preliminary data.</text>
</comment>
<protein>
    <submittedName>
        <fullName evidence="3">Very-short-patch-repair endonuclease</fullName>
    </submittedName>
</protein>
<dbReference type="Proteomes" id="UP000232453">
    <property type="component" value="Unassembled WGS sequence"/>
</dbReference>
<dbReference type="InterPro" id="IPR025159">
    <property type="entry name" value="AbiEi_N"/>
</dbReference>
<dbReference type="Gene3D" id="3.40.960.10">
    <property type="entry name" value="VSR Endonuclease"/>
    <property type="match status" value="1"/>
</dbReference>
<organism evidence="3 4">
    <name type="scientific">Pseudonocardia alni</name>
    <name type="common">Amycolata alni</name>
    <dbReference type="NCBI Taxonomy" id="33907"/>
    <lineage>
        <taxon>Bacteria</taxon>
        <taxon>Bacillati</taxon>
        <taxon>Actinomycetota</taxon>
        <taxon>Actinomycetes</taxon>
        <taxon>Pseudonocardiales</taxon>
        <taxon>Pseudonocardiaceae</taxon>
        <taxon>Pseudonocardia</taxon>
    </lineage>
</organism>
<keyword evidence="3" id="KW-0378">Hydrolase</keyword>
<gene>
    <name evidence="3" type="ORF">ATL51_1140</name>
</gene>
<dbReference type="AlphaFoldDB" id="A0AA44ULZ6"/>
<keyword evidence="3" id="KW-0255">Endonuclease</keyword>
<dbReference type="EMBL" id="PHUJ01000003">
    <property type="protein sequence ID" value="PKB29509.1"/>
    <property type="molecule type" value="Genomic_DNA"/>
</dbReference>
<sequence length="310" mass="33182">MTESPDSGHDIPSAGPSAGPSGVAGGVAALLVRQAGVISRAQAIACGMSGRTVARRASTGAWCMVHPGVYLVAGHRPGHESRVRAAALWAGPRATLSGPAAAFWHRMLDEPPGTIGFTVPRTMHRVPVPGVTLRRRVLDPADRTVLHGVAVTTPTCTVLETAPVAGPRFLDRALQRHVGFAELHAAYCRHMGARGNRGMGELLVACADRADSVAERRMMRLLRDAGVTGWVHGHRFGPWTLDLAFPERRLAIEVDGWAWHVDAERFAADRRKGNALGTAGWVLLRFTWADLTGAPELVVRRVREVLAAAA</sequence>
<name>A0AA44ULZ6_PSEA5</name>
<evidence type="ECO:0000313" key="4">
    <source>
        <dbReference type="Proteomes" id="UP000232453"/>
    </source>
</evidence>
<evidence type="ECO:0000259" key="2">
    <source>
        <dbReference type="Pfam" id="PF13338"/>
    </source>
</evidence>
<dbReference type="SUPFAM" id="SSF52980">
    <property type="entry name" value="Restriction endonuclease-like"/>
    <property type="match status" value="1"/>
</dbReference>
<proteinExistence type="predicted"/>